<feature type="compositionally biased region" description="Polar residues" evidence="1">
    <location>
        <begin position="497"/>
        <end position="509"/>
    </location>
</feature>
<feature type="compositionally biased region" description="Basic and acidic residues" evidence="1">
    <location>
        <begin position="273"/>
        <end position="300"/>
    </location>
</feature>
<accession>A0ABQ9EF90</accession>
<sequence>MEGKIQADGGMTTEEEESETESEWSLAPTDIYISPPDSPGGLSDIDLTLGADVTDYDLQRQMKSTMHLLIKKVKEASSKPKSLFNISAMWRKKLRLLKRRKKRRKHGVYFDDGTPFMSDKDDALSEEEDRFDLPTFGDSPGPTPSITPPSLPSTPVEEEHHEVDVDIALPEEFDTVDTSEEPKETTEEEKPTLIMPAETEVPQEVAAPQEEVRSKYRLSNVKIDVKSLMKQPKAKKGKAEKKEADHAHVGGKEPAAAGQTKEEGGGTSPTLTEEQKKELDKQEMRQRRIEKKQLLRERKLPPRQPRGPKPEQLQMVGMDNKKYEIAPHLKPKPMPLFEPHKPKRPEEQPPLEMPMVKMDDELMEDEMWNQETTENGAVGLMGMKLDLPPARGRGGMLKKPTIQPVKVPTKPPNQIPDVGASPTKELEQPVTPVQQGKMELSISPDFNLEQKEMKTEDKRQAKGKDSDEKQFDEKGRGTPDVETAMQRLRNGGDRYSRTGTPVSSTSQLLQKPEENKTLQKSLSIVLPKEDEEPVQKPEEPPEPQVTDREIVEYLRSMHKHKEEEARKQKQEQREKTLQSLEEKKALKERPSSSFERRKSLEGHEEKVRPFTAHTRYQSELELILELPDNLNDLQELFDDALARYQNLPGNKTTQEQLYHNDGTSFEENWQERAIGRHKLLRMQKELRQRSAALRRQQLQEQQEEKQKMTKLGSRDNIDVLRADSSMYVLSQVERANMTYGGDTFRAESSMWGMSRAPSAIGVIDRSYSVMDRPHTYMGNPIGPAGQPTIKVPDRPKTAMAALQQQQMEKIELKSEKPFSQYILVSRPKDRGPYPMPSPLEEQLLTDRFPNLGMKVYQHHSDLTAKTRRLASSLDYSPYYH</sequence>
<comment type="caution">
    <text evidence="2">The sequence shown here is derived from an EMBL/GenBank/DDBJ whole genome shotgun (WGS) entry which is preliminary data.</text>
</comment>
<feature type="region of interest" description="Disordered" evidence="1">
    <location>
        <begin position="1"/>
        <end position="38"/>
    </location>
</feature>
<feature type="compositionally biased region" description="Basic and acidic residues" evidence="1">
    <location>
        <begin position="702"/>
        <end position="712"/>
    </location>
</feature>
<reference evidence="2 3" key="1">
    <citation type="submission" date="2022-12" db="EMBL/GenBank/DDBJ databases">
        <title>Chromosome-level genome of Tegillarca granosa.</title>
        <authorList>
            <person name="Kim J."/>
        </authorList>
    </citation>
    <scope>NUCLEOTIDE SEQUENCE [LARGE SCALE GENOMIC DNA]</scope>
    <source>
        <strain evidence="2">Teg-2019</strain>
        <tissue evidence="2">Adductor muscle</tissue>
    </source>
</reference>
<feature type="compositionally biased region" description="Pro residues" evidence="1">
    <location>
        <begin position="141"/>
        <end position="152"/>
    </location>
</feature>
<feature type="compositionally biased region" description="Basic and acidic residues" evidence="1">
    <location>
        <begin position="560"/>
        <end position="606"/>
    </location>
</feature>
<feature type="compositionally biased region" description="Acidic residues" evidence="1">
    <location>
        <begin position="169"/>
        <end position="179"/>
    </location>
</feature>
<keyword evidence="3" id="KW-1185">Reference proteome</keyword>
<organism evidence="2 3">
    <name type="scientific">Tegillarca granosa</name>
    <name type="common">Malaysian cockle</name>
    <name type="synonym">Anadara granosa</name>
    <dbReference type="NCBI Taxonomy" id="220873"/>
    <lineage>
        <taxon>Eukaryota</taxon>
        <taxon>Metazoa</taxon>
        <taxon>Spiralia</taxon>
        <taxon>Lophotrochozoa</taxon>
        <taxon>Mollusca</taxon>
        <taxon>Bivalvia</taxon>
        <taxon>Autobranchia</taxon>
        <taxon>Pteriomorphia</taxon>
        <taxon>Arcoida</taxon>
        <taxon>Arcoidea</taxon>
        <taxon>Arcidae</taxon>
        <taxon>Tegillarca</taxon>
    </lineage>
</organism>
<dbReference type="Proteomes" id="UP001217089">
    <property type="component" value="Unassembled WGS sequence"/>
</dbReference>
<gene>
    <name evidence="2" type="ORF">KUTeg_020905</name>
</gene>
<dbReference type="EMBL" id="JARBDR010000918">
    <property type="protein sequence ID" value="KAJ8301918.1"/>
    <property type="molecule type" value="Genomic_DNA"/>
</dbReference>
<feature type="compositionally biased region" description="Basic and acidic residues" evidence="1">
    <location>
        <begin position="240"/>
        <end position="251"/>
    </location>
</feature>
<protein>
    <submittedName>
        <fullName evidence="2">Uncharacterized protein</fullName>
    </submittedName>
</protein>
<feature type="compositionally biased region" description="Basic and acidic residues" evidence="1">
    <location>
        <begin position="338"/>
        <end position="347"/>
    </location>
</feature>
<feature type="region of interest" description="Disordered" evidence="1">
    <location>
        <begin position="383"/>
        <end position="606"/>
    </location>
</feature>
<proteinExistence type="predicted"/>
<feature type="compositionally biased region" description="Basic and acidic residues" evidence="1">
    <location>
        <begin position="533"/>
        <end position="552"/>
    </location>
</feature>
<feature type="compositionally biased region" description="Basic and acidic residues" evidence="1">
    <location>
        <begin position="448"/>
        <end position="479"/>
    </location>
</feature>
<feature type="compositionally biased region" description="Low complexity" evidence="1">
    <location>
        <begin position="691"/>
        <end position="700"/>
    </location>
</feature>
<name>A0ABQ9EF90_TEGGR</name>
<feature type="compositionally biased region" description="Basic and acidic residues" evidence="1">
    <location>
        <begin position="180"/>
        <end position="191"/>
    </location>
</feature>
<evidence type="ECO:0000313" key="2">
    <source>
        <dbReference type="EMBL" id="KAJ8301918.1"/>
    </source>
</evidence>
<feature type="region of interest" description="Disordered" evidence="1">
    <location>
        <begin position="691"/>
        <end position="712"/>
    </location>
</feature>
<evidence type="ECO:0000313" key="3">
    <source>
        <dbReference type="Proteomes" id="UP001217089"/>
    </source>
</evidence>
<feature type="compositionally biased region" description="Acidic residues" evidence="1">
    <location>
        <begin position="13"/>
        <end position="22"/>
    </location>
</feature>
<feature type="region of interest" description="Disordered" evidence="1">
    <location>
        <begin position="108"/>
        <end position="352"/>
    </location>
</feature>
<evidence type="ECO:0000256" key="1">
    <source>
        <dbReference type="SAM" id="MobiDB-lite"/>
    </source>
</evidence>